<reference evidence="1" key="1">
    <citation type="submission" date="2023-04" db="EMBL/GenBank/DDBJ databases">
        <title>Draft Genome sequencing of Naganishia species isolated from polar environments using Oxford Nanopore Technology.</title>
        <authorList>
            <person name="Leo P."/>
            <person name="Venkateswaran K."/>
        </authorList>
    </citation>
    <scope>NUCLEOTIDE SEQUENCE</scope>
    <source>
        <strain evidence="1">DBVPG 5303</strain>
    </source>
</reference>
<keyword evidence="2" id="KW-1185">Reference proteome</keyword>
<name>A0ACC2WV70_9TREE</name>
<accession>A0ACC2WV70</accession>
<evidence type="ECO:0000313" key="2">
    <source>
        <dbReference type="Proteomes" id="UP001234202"/>
    </source>
</evidence>
<dbReference type="EMBL" id="JASBWV010000044">
    <property type="protein sequence ID" value="KAJ9115378.1"/>
    <property type="molecule type" value="Genomic_DNA"/>
</dbReference>
<protein>
    <submittedName>
        <fullName evidence="1">Uncharacterized protein</fullName>
    </submittedName>
</protein>
<comment type="caution">
    <text evidence="1">The sequence shown here is derived from an EMBL/GenBank/DDBJ whole genome shotgun (WGS) entry which is preliminary data.</text>
</comment>
<sequence>MLPETETTRPNFPAAFRRITPEEDFAARPGDFRCRWCDRFAEGRTASCKPSHLIDPIRSKHAEVVPARYSYGLAHGDDPENVVHLRRQKQKLSDLDTQAGGTFTRAAWAVYEQIEQDIKTSVASKDVRSSAHETNKVQISRLPLATDTDQQKITLTERKIQQLSSTVSFNPGQLVLLTDPIVQMEGDNDSDSAMIL</sequence>
<dbReference type="Proteomes" id="UP001234202">
    <property type="component" value="Unassembled WGS sequence"/>
</dbReference>
<gene>
    <name evidence="1" type="ORF">QFC24_006993</name>
</gene>
<proteinExistence type="predicted"/>
<evidence type="ECO:0000313" key="1">
    <source>
        <dbReference type="EMBL" id="KAJ9115378.1"/>
    </source>
</evidence>
<organism evidence="1 2">
    <name type="scientific">Naganishia onofrii</name>
    <dbReference type="NCBI Taxonomy" id="1851511"/>
    <lineage>
        <taxon>Eukaryota</taxon>
        <taxon>Fungi</taxon>
        <taxon>Dikarya</taxon>
        <taxon>Basidiomycota</taxon>
        <taxon>Agaricomycotina</taxon>
        <taxon>Tremellomycetes</taxon>
        <taxon>Filobasidiales</taxon>
        <taxon>Filobasidiaceae</taxon>
        <taxon>Naganishia</taxon>
    </lineage>
</organism>